<keyword evidence="4" id="KW-0808">Transferase</keyword>
<dbReference type="EC" id="2.7.13.3" evidence="2"/>
<dbReference type="InterPro" id="IPR003594">
    <property type="entry name" value="HATPase_dom"/>
</dbReference>
<dbReference type="InterPro" id="IPR035965">
    <property type="entry name" value="PAS-like_dom_sf"/>
</dbReference>
<evidence type="ECO:0000256" key="5">
    <source>
        <dbReference type="ARBA" id="ARBA00022777"/>
    </source>
</evidence>
<comment type="catalytic activity">
    <reaction evidence="1">
        <text>ATP + protein L-histidine = ADP + protein N-phospho-L-histidine.</text>
        <dbReference type="EC" id="2.7.13.3"/>
    </reaction>
</comment>
<evidence type="ECO:0000256" key="2">
    <source>
        <dbReference type="ARBA" id="ARBA00012438"/>
    </source>
</evidence>
<dbReference type="SUPFAM" id="SSF55785">
    <property type="entry name" value="PYP-like sensor domain (PAS domain)"/>
    <property type="match status" value="4"/>
</dbReference>
<dbReference type="InterPro" id="IPR036890">
    <property type="entry name" value="HATPase_C_sf"/>
</dbReference>
<evidence type="ECO:0000259" key="8">
    <source>
        <dbReference type="PROSITE" id="PS50112"/>
    </source>
</evidence>
<dbReference type="RefSeq" id="WP_089680635.1">
    <property type="nucleotide sequence ID" value="NZ_FNFO01000002.1"/>
</dbReference>
<evidence type="ECO:0000256" key="1">
    <source>
        <dbReference type="ARBA" id="ARBA00000085"/>
    </source>
</evidence>
<feature type="coiled-coil region" evidence="6">
    <location>
        <begin position="234"/>
        <end position="263"/>
    </location>
</feature>
<dbReference type="PRINTS" id="PR00344">
    <property type="entry name" value="BCTRLSENSOR"/>
</dbReference>
<feature type="domain" description="Histidine kinase" evidence="7">
    <location>
        <begin position="565"/>
        <end position="780"/>
    </location>
</feature>
<dbReference type="NCBIfam" id="TIGR00229">
    <property type="entry name" value="sensory_box"/>
    <property type="match status" value="1"/>
</dbReference>
<dbReference type="PROSITE" id="PS50109">
    <property type="entry name" value="HIS_KIN"/>
    <property type="match status" value="1"/>
</dbReference>
<dbReference type="SMART" id="SM00387">
    <property type="entry name" value="HATPase_c"/>
    <property type="match status" value="1"/>
</dbReference>
<evidence type="ECO:0000313" key="11">
    <source>
        <dbReference type="Proteomes" id="UP000198510"/>
    </source>
</evidence>
<dbReference type="InterPro" id="IPR013655">
    <property type="entry name" value="PAS_fold_3"/>
</dbReference>
<dbReference type="CDD" id="cd00075">
    <property type="entry name" value="HATPase"/>
    <property type="match status" value="1"/>
</dbReference>
<dbReference type="InterPro" id="IPR013656">
    <property type="entry name" value="PAS_4"/>
</dbReference>
<feature type="coiled-coil region" evidence="6">
    <location>
        <begin position="510"/>
        <end position="537"/>
    </location>
</feature>
<keyword evidence="5" id="KW-0418">Kinase</keyword>
<dbReference type="InterPro" id="IPR003661">
    <property type="entry name" value="HisK_dim/P_dom"/>
</dbReference>
<dbReference type="InterPro" id="IPR036097">
    <property type="entry name" value="HisK_dim/P_sf"/>
</dbReference>
<dbReference type="InterPro" id="IPR001610">
    <property type="entry name" value="PAC"/>
</dbReference>
<evidence type="ECO:0000256" key="4">
    <source>
        <dbReference type="ARBA" id="ARBA00022679"/>
    </source>
</evidence>
<dbReference type="SUPFAM" id="SSF47384">
    <property type="entry name" value="Homodimeric domain of signal transducing histidine kinase"/>
    <property type="match status" value="1"/>
</dbReference>
<dbReference type="EMBL" id="FNFO01000002">
    <property type="protein sequence ID" value="SDK44028.1"/>
    <property type="molecule type" value="Genomic_DNA"/>
</dbReference>
<keyword evidence="6" id="KW-0175">Coiled coil</keyword>
<evidence type="ECO:0000259" key="7">
    <source>
        <dbReference type="PROSITE" id="PS50109"/>
    </source>
</evidence>
<organism evidence="10 11">
    <name type="scientific">Catalinimonas alkaloidigena</name>
    <dbReference type="NCBI Taxonomy" id="1075417"/>
    <lineage>
        <taxon>Bacteria</taxon>
        <taxon>Pseudomonadati</taxon>
        <taxon>Bacteroidota</taxon>
        <taxon>Cytophagia</taxon>
        <taxon>Cytophagales</taxon>
        <taxon>Catalimonadaceae</taxon>
        <taxon>Catalinimonas</taxon>
    </lineage>
</organism>
<dbReference type="InterPro" id="IPR000014">
    <property type="entry name" value="PAS"/>
</dbReference>
<dbReference type="SUPFAM" id="SSF55874">
    <property type="entry name" value="ATPase domain of HSP90 chaperone/DNA topoisomerase II/histidine kinase"/>
    <property type="match status" value="1"/>
</dbReference>
<dbReference type="Proteomes" id="UP000198510">
    <property type="component" value="Unassembled WGS sequence"/>
</dbReference>
<sequence length="780" mass="89232">MQAPVAIGIYLGEQHVIQFANPRMCEIWGRSFQQVINTPLFKALPEVSGQGFEEILADVYHRGVPFTGDELPATLQRNGKLELAYFNILYDPLRNEQNEVYGVLQTAIEVTELVEARKKAEYNEETLKVALEAARMGTFLVDFVHQSLTTSKSYDQIFGYADGDFVWDQTRFWRHVLPEDRPELEAVYQRGLQEGTLDFETRIRWEDGSLHWVQVKGKISFNLKGNPMHLTGIVMDITEQRQAAERERQLAAEQAARLEAERQGKILHDLFMHAPALICILNGPTHTFTLVNPLYQQLFPGRQLLGVPLLEALPELTGQPIEGIINQVYETGETFVGKEVPVELKRDDTRQLVTTYFNFVYQAMRDKDENVSGILVFAFDVTEQLLARKQIEHNAESLRLALEAGSMGTWDLDLVRQTTVRTIQHDAIFGYERLLDHWDYESFMRHVLPQYKEEVARAFQKSYASGELNFETRIQTIDNHLRWIAVRGRTFYQDAQPIRMAGVVMDITSRKRVEEQLQQLTEELASSNEELLAANEEIRAGMEELSLANKQLRLINADLDNFIYTASHDLKAPILNIEGLMKLLVRNLPIESLENQTVTKIMSSIDNSVKRFQTTIEELANITKLQRESEEPVLIEFATVVRDVLLDLQTQVEEAEPHIETHFEACQPLRFSYKNLKSVCYNLISNAIKYRAPERPLTISITCYQEASYQVLEVEDNGLGMKEENIPKVFSMFKRLHTHVEGSGVGLYLVKRIVDNAGGKVEVESEEGVGTTFRVLLPMD</sequence>
<dbReference type="Gene3D" id="3.30.565.10">
    <property type="entry name" value="Histidine kinase-like ATPase, C-terminal domain"/>
    <property type="match status" value="1"/>
</dbReference>
<name>A0A1G9BX25_9BACT</name>
<dbReference type="InterPro" id="IPR005467">
    <property type="entry name" value="His_kinase_dom"/>
</dbReference>
<feature type="domain" description="PAC" evidence="9">
    <location>
        <begin position="197"/>
        <end position="249"/>
    </location>
</feature>
<dbReference type="GO" id="GO:0000155">
    <property type="term" value="F:phosphorelay sensor kinase activity"/>
    <property type="evidence" value="ECO:0007669"/>
    <property type="project" value="InterPro"/>
</dbReference>
<dbReference type="Gene3D" id="3.30.450.20">
    <property type="entry name" value="PAS domain"/>
    <property type="match status" value="4"/>
</dbReference>
<keyword evidence="3" id="KW-0597">Phosphoprotein</keyword>
<dbReference type="CDD" id="cd00082">
    <property type="entry name" value="HisKA"/>
    <property type="match status" value="1"/>
</dbReference>
<gene>
    <name evidence="10" type="ORF">SAMN05421823_102738</name>
</gene>
<evidence type="ECO:0000313" key="10">
    <source>
        <dbReference type="EMBL" id="SDK44028.1"/>
    </source>
</evidence>
<dbReference type="PROSITE" id="PS50112">
    <property type="entry name" value="PAS"/>
    <property type="match status" value="1"/>
</dbReference>
<dbReference type="PANTHER" id="PTHR43304">
    <property type="entry name" value="PHYTOCHROME-LIKE PROTEIN CPH1"/>
    <property type="match status" value="1"/>
</dbReference>
<dbReference type="Gene3D" id="2.10.70.100">
    <property type="match status" value="2"/>
</dbReference>
<dbReference type="STRING" id="1075417.SAMN05421823_102738"/>
<dbReference type="Gene3D" id="1.10.287.130">
    <property type="match status" value="1"/>
</dbReference>
<protein>
    <recommendedName>
        <fullName evidence="2">histidine kinase</fullName>
        <ecNumber evidence="2">2.7.13.3</ecNumber>
    </recommendedName>
</protein>
<dbReference type="Pfam" id="PF02518">
    <property type="entry name" value="HATPase_c"/>
    <property type="match status" value="1"/>
</dbReference>
<dbReference type="SMART" id="SM00086">
    <property type="entry name" value="PAC"/>
    <property type="match status" value="4"/>
</dbReference>
<dbReference type="CDD" id="cd00130">
    <property type="entry name" value="PAS"/>
    <property type="match status" value="2"/>
</dbReference>
<feature type="domain" description="PAC" evidence="9">
    <location>
        <begin position="468"/>
        <end position="519"/>
    </location>
</feature>
<evidence type="ECO:0000256" key="6">
    <source>
        <dbReference type="SAM" id="Coils"/>
    </source>
</evidence>
<dbReference type="Pfam" id="PF08448">
    <property type="entry name" value="PAS_4"/>
    <property type="match status" value="2"/>
</dbReference>
<proteinExistence type="predicted"/>
<keyword evidence="11" id="KW-1185">Reference proteome</keyword>
<dbReference type="PROSITE" id="PS50113">
    <property type="entry name" value="PAC"/>
    <property type="match status" value="2"/>
</dbReference>
<dbReference type="Pfam" id="PF08447">
    <property type="entry name" value="PAS_3"/>
    <property type="match status" value="2"/>
</dbReference>
<dbReference type="InterPro" id="IPR004358">
    <property type="entry name" value="Sig_transdc_His_kin-like_C"/>
</dbReference>
<dbReference type="InterPro" id="IPR000700">
    <property type="entry name" value="PAS-assoc_C"/>
</dbReference>
<evidence type="ECO:0000256" key="3">
    <source>
        <dbReference type="ARBA" id="ARBA00022553"/>
    </source>
</evidence>
<evidence type="ECO:0000259" key="9">
    <source>
        <dbReference type="PROSITE" id="PS50113"/>
    </source>
</evidence>
<feature type="domain" description="PAS" evidence="8">
    <location>
        <begin position="123"/>
        <end position="195"/>
    </location>
</feature>
<accession>A0A1G9BX25</accession>
<reference evidence="10 11" key="1">
    <citation type="submission" date="2016-10" db="EMBL/GenBank/DDBJ databases">
        <authorList>
            <person name="de Groot N.N."/>
        </authorList>
    </citation>
    <scope>NUCLEOTIDE SEQUENCE [LARGE SCALE GENOMIC DNA]</scope>
    <source>
        <strain evidence="10 11">DSM 25186</strain>
    </source>
</reference>
<dbReference type="PANTHER" id="PTHR43304:SF1">
    <property type="entry name" value="PAC DOMAIN-CONTAINING PROTEIN"/>
    <property type="match status" value="1"/>
</dbReference>
<dbReference type="InterPro" id="IPR052162">
    <property type="entry name" value="Sensor_kinase/Photoreceptor"/>
</dbReference>
<dbReference type="OrthoDB" id="9766459at2"/>
<dbReference type="AlphaFoldDB" id="A0A1G9BX25"/>
<dbReference type="SMART" id="SM00091">
    <property type="entry name" value="PAS"/>
    <property type="match status" value="3"/>
</dbReference>